<dbReference type="InterPro" id="IPR036388">
    <property type="entry name" value="WH-like_DNA-bd_sf"/>
</dbReference>
<dbReference type="GO" id="GO:0005096">
    <property type="term" value="F:GTPase activator activity"/>
    <property type="evidence" value="ECO:0007669"/>
    <property type="project" value="InterPro"/>
</dbReference>
<dbReference type="SMART" id="SM00049">
    <property type="entry name" value="DEP"/>
    <property type="match status" value="1"/>
</dbReference>
<proteinExistence type="predicted"/>
<dbReference type="CDD" id="cd04449">
    <property type="entry name" value="DEP_DEPDC5-like"/>
    <property type="match status" value="1"/>
</dbReference>
<feature type="domain" description="DEP" evidence="2">
    <location>
        <begin position="1715"/>
        <end position="1774"/>
    </location>
</feature>
<evidence type="ECO:0000313" key="4">
    <source>
        <dbReference type="Proteomes" id="UP001174136"/>
    </source>
</evidence>
<gene>
    <name evidence="3" type="primary">Depdc5</name>
    <name evidence="3" type="ORF">N1851_009808</name>
</gene>
<evidence type="ECO:0000313" key="3">
    <source>
        <dbReference type="EMBL" id="KAK0149457.1"/>
    </source>
</evidence>
<dbReference type="InterPro" id="IPR048255">
    <property type="entry name" value="IML1_N"/>
</dbReference>
<dbReference type="Pfam" id="PF19418">
    <property type="entry name" value="DEPDC5_CTD"/>
    <property type="match status" value="1"/>
</dbReference>
<dbReference type="PROSITE" id="PS50186">
    <property type="entry name" value="DEP"/>
    <property type="match status" value="1"/>
</dbReference>
<evidence type="ECO:0000256" key="1">
    <source>
        <dbReference type="SAM" id="MobiDB-lite"/>
    </source>
</evidence>
<feature type="region of interest" description="Disordered" evidence="1">
    <location>
        <begin position="2029"/>
        <end position="2050"/>
    </location>
</feature>
<dbReference type="EMBL" id="JAOPHQ010001753">
    <property type="protein sequence ID" value="KAK0149457.1"/>
    <property type="molecule type" value="Genomic_DNA"/>
</dbReference>
<feature type="region of interest" description="Disordered" evidence="1">
    <location>
        <begin position="667"/>
        <end position="718"/>
    </location>
</feature>
<feature type="compositionally biased region" description="Basic residues" evidence="1">
    <location>
        <begin position="2029"/>
        <end position="2038"/>
    </location>
</feature>
<dbReference type="Pfam" id="PF12257">
    <property type="entry name" value="IML1"/>
    <property type="match status" value="1"/>
</dbReference>
<name>A0AA47MZE0_MERPO</name>
<accession>A0AA47MZE0</accession>
<dbReference type="InterPro" id="IPR027244">
    <property type="entry name" value="IML1"/>
</dbReference>
<dbReference type="PANTHER" id="PTHR13179">
    <property type="entry name" value="DEP DOMAIN CONTAINING PROTEIN 5"/>
    <property type="match status" value="1"/>
</dbReference>
<dbReference type="GO" id="GO:0034198">
    <property type="term" value="P:cellular response to amino acid starvation"/>
    <property type="evidence" value="ECO:0007669"/>
    <property type="project" value="TreeGrafter"/>
</dbReference>
<dbReference type="GO" id="GO:1990130">
    <property type="term" value="C:GATOR1 complex"/>
    <property type="evidence" value="ECO:0007669"/>
    <property type="project" value="TreeGrafter"/>
</dbReference>
<dbReference type="GO" id="GO:0010508">
    <property type="term" value="P:positive regulation of autophagy"/>
    <property type="evidence" value="ECO:0007669"/>
    <property type="project" value="TreeGrafter"/>
</dbReference>
<dbReference type="PANTHER" id="PTHR13179:SF8">
    <property type="entry name" value="GATOR COMPLEX PROTEIN DEPDC5"/>
    <property type="match status" value="1"/>
</dbReference>
<reference evidence="3" key="1">
    <citation type="journal article" date="2023" name="Front. Mar. Sci.">
        <title>A new Merluccius polli reference genome to investigate the effects of global change in West African waters.</title>
        <authorList>
            <person name="Mateo J.L."/>
            <person name="Blanco-Fernandez C."/>
            <person name="Garcia-Vazquez E."/>
            <person name="Machado-Schiaffino G."/>
        </authorList>
    </citation>
    <scope>NUCLEOTIDE SEQUENCE</scope>
    <source>
        <strain evidence="3">C29</strain>
        <tissue evidence="3">Fin</tissue>
    </source>
</reference>
<dbReference type="GO" id="GO:0035556">
    <property type="term" value="P:intracellular signal transduction"/>
    <property type="evidence" value="ECO:0007669"/>
    <property type="project" value="InterPro"/>
</dbReference>
<organism evidence="3 4">
    <name type="scientific">Merluccius polli</name>
    <name type="common">Benguela hake</name>
    <name type="synonym">Merluccius cadenati</name>
    <dbReference type="NCBI Taxonomy" id="89951"/>
    <lineage>
        <taxon>Eukaryota</taxon>
        <taxon>Metazoa</taxon>
        <taxon>Chordata</taxon>
        <taxon>Craniata</taxon>
        <taxon>Vertebrata</taxon>
        <taxon>Euteleostomi</taxon>
        <taxon>Actinopterygii</taxon>
        <taxon>Neopterygii</taxon>
        <taxon>Teleostei</taxon>
        <taxon>Neoteleostei</taxon>
        <taxon>Acanthomorphata</taxon>
        <taxon>Zeiogadaria</taxon>
        <taxon>Gadariae</taxon>
        <taxon>Gadiformes</taxon>
        <taxon>Gadoidei</taxon>
        <taxon>Merlucciidae</taxon>
        <taxon>Merluccius</taxon>
    </lineage>
</organism>
<dbReference type="Pfam" id="PF00610">
    <property type="entry name" value="DEP"/>
    <property type="match status" value="1"/>
</dbReference>
<dbReference type="InterPro" id="IPR000591">
    <property type="entry name" value="DEP_dom"/>
</dbReference>
<dbReference type="SUPFAM" id="SSF46785">
    <property type="entry name" value="Winged helix' DNA-binding domain"/>
    <property type="match status" value="1"/>
</dbReference>
<feature type="compositionally biased region" description="Polar residues" evidence="1">
    <location>
        <begin position="691"/>
        <end position="710"/>
    </location>
</feature>
<dbReference type="InterPro" id="IPR055213">
    <property type="entry name" value="IML1_double_psi_beta_barrel"/>
</dbReference>
<feature type="region of interest" description="Disordered" evidence="1">
    <location>
        <begin position="475"/>
        <end position="526"/>
    </location>
</feature>
<feature type="region of interest" description="Disordered" evidence="1">
    <location>
        <begin position="1595"/>
        <end position="1614"/>
    </location>
</feature>
<keyword evidence="4" id="KW-1185">Reference proteome</keyword>
<dbReference type="Gene3D" id="1.10.10.10">
    <property type="entry name" value="Winged helix-like DNA-binding domain superfamily/Winged helix DNA-binding domain"/>
    <property type="match status" value="1"/>
</dbReference>
<dbReference type="GO" id="GO:1904262">
    <property type="term" value="P:negative regulation of TORC1 signaling"/>
    <property type="evidence" value="ECO:0007669"/>
    <property type="project" value="TreeGrafter"/>
</dbReference>
<protein>
    <submittedName>
        <fullName evidence="3">GATOR complex protein DEPDC5</fullName>
    </submittedName>
</protein>
<sequence>MKTNKSYKLVVHKKGFGGSDDELVVNPKVFPQVSLGDIIEIAHPTDEYSPLLLQVKSLKEDLQKETISVDQTVAQAFKLRAYQDVIVNTVDPKEATLDLVELTFKDQYIGRGDMWRLKKSLVSTCAYVTQKVEFAGIRAQASELWVRGEKVTCGYISENTRVVFRSTSAMVYIFIQMSSEMWDFDVYGDLYFEKAVNGFLSDLFAKWKEKNCSHEVTVVLFSRTFYSAKNIDEFPEILRGSIRQDHEGRFYEDFYRVVAQNERRDEWTSLLVTIKKLFIQYPVLVRLEETDGFPSGQNSTAAQGNYLEAINLSFNVFDKHYINRNFDRTGQMAVVITPGVGVFEVDRLLMILTKQRMIDNGIGVDLVCMGEQPLHAVPLFKLHNKPIPGDSRVGDDYNLPHWINHSFYTSKSQSSCCSFTPRIKLAGRKLHAEKFRNNKDHALCAPRDSENSLPIQVDYDAHDALVFRLPGPSRAQRSSNFRLGREREVSGRKSWGSAEVGSGPGASPPVRGGGPEEQRSLASDDSLGPVSSILLIPRLPITQYEVSSSLGYTSTRELLEKTMDSQRDSSAPGRFTVGSADSTLHIRPGGYTPQRALINPFAPSRMPMKLTSNRRRWMHTFPVGASGEAIQIHHQTRQNMAELHQQADPAHTSAELLELAYQEATGRRSTSRQVGENGLFGGGGLEEFNGSLNRSANRTGKTATQGSSPDQTPPGADPMPRFCCTVGVDWKSLTTPACLPLTTDYFPERPALHNDYTQGCYDLLPSTDLERAKLATKERGRPLPKIKVTKSNGNVSVVSATWFARYAWLTGSITSNRLYCWPCLLMNNSKSPTWAVHGFTDVKNLDRATKRHDKCQDHVGAAIRLSLLGTMPIDQVVDEGVRLQIQKHNAKVRGNREVVKRLLDATAYLGMQELSFRGHDEGEHSDNKGNYRELVEVIAQYDRVLAEHMESSTVFTGMSKTIQNDLIAAIHSSIKTEIKKELNRTPFFSWQIDETTAERFLGFFDVSDGRDAKSLFEFVQAELSGFNFKDKLVAQTYDGAAVMASHLNGLQPKVREVAPCATFVHCYAHRLNLVLSQGVKAIPQAKYFFAHLVNTVASNYDELHDIFENIIVRPTMDDETIRLADGLRCKMEEFEFVFFLFTFEQLFAHTDVVFDILQHNVFDKIYTRAATQTEDPDVSHRAKRRLLNPRQAYRALYGAIHNSMLTQITQRFQHLDRLGFSELLDEAKFESFKVSFPTQALANLMETYGHFFDADKLKIELHHFFSNAEINSTRKLCDALAFMKSSGLDGAMPQLYKLMSLIATIGATSAGAERSFSCLKLIKTREDEGPAVSAPQVFEEFICQRLMQGYQIIVQSNTRKHQATVAVPLGSSPLYSRGLVSLRRVEEEETVYWLSMGRTFHKVCLKDKIITVARYLPKYPYESAQIQYSYSLCPPHCDAPFRSCWVEFCHERLEQYKWNYLDQYICSAGSEDFSLIDSLKFWRTRFLLLPAGGARRVADGEGRWDVYGEGAGGGGAGDWVMLDGFIRFLEGLNRIRRRHRSDRIIRKSTTMKGLQVSAPPQYQPEPLAPPAGKKGTSALSALLVLEQNHKTLEEQGKWSAVSSEPPSTLTAPTYVDSPRKDAAFILDFIRSPRSSYIYQAQVSVSTTLQLSQWRQQTEQDRQPPPGEQETLHPAAPQTGVVSLSSSSTLMDILEALTHPTTGVQLLPEQKGLPHNCFISAEVIHWLVNNVEGVATHIMAVEIMQKMLEDGLIAHASGDAVRTFVYGFYFYCIVEKDGTSQPPAGAWSSAAAVEDFAVFQRKWFEVAFPLEERRPCDLPAFLLPWLPSRPASYASRHSSFSRSFGGRSQAAALLAATVPDQKTVTLDVDVNNRSDRSEWCSCYYHGNFSLNTAFQVKLHWMAVTAAMLFEMVQGWHRKAASCGFLLVPVLEVPFALTSSLYGDPLRGQLFIPLNIHCLLRNATDSLFEGFEQETYWERMQLFQEAILYRFGFVQDKFSASAFNFPAENKPQFIHVTGTVFLQLPYSKRKFPSGQRRRRNSTTSSGPGGYGSEERPGFNWAYNTMLTKAWRTGVLGDERLADRLLRDFSHFCSNHDNRLLRFWDSCQEKMNASAP</sequence>
<feature type="compositionally biased region" description="Polar residues" evidence="1">
    <location>
        <begin position="1600"/>
        <end position="1611"/>
    </location>
</feature>
<dbReference type="Proteomes" id="UP001174136">
    <property type="component" value="Unassembled WGS sequence"/>
</dbReference>
<dbReference type="InterPro" id="IPR012337">
    <property type="entry name" value="RNaseH-like_sf"/>
</dbReference>
<comment type="caution">
    <text evidence="3">The sequence shown here is derived from an EMBL/GenBank/DDBJ whole genome shotgun (WGS) entry which is preliminary data.</text>
</comment>
<dbReference type="InterPro" id="IPR036390">
    <property type="entry name" value="WH_DNA-bd_sf"/>
</dbReference>
<dbReference type="InterPro" id="IPR045838">
    <property type="entry name" value="DEPDC5_CTD"/>
</dbReference>
<evidence type="ECO:0000259" key="2">
    <source>
        <dbReference type="PROSITE" id="PS50186"/>
    </source>
</evidence>
<dbReference type="GO" id="GO:0005765">
    <property type="term" value="C:lysosomal membrane"/>
    <property type="evidence" value="ECO:0007669"/>
    <property type="project" value="TreeGrafter"/>
</dbReference>
<dbReference type="SUPFAM" id="SSF53098">
    <property type="entry name" value="Ribonuclease H-like"/>
    <property type="match status" value="1"/>
</dbReference>
<dbReference type="Pfam" id="PF23013">
    <property type="entry name" value="IML1_N"/>
    <property type="match status" value="1"/>
</dbReference>
<feature type="region of interest" description="Disordered" evidence="1">
    <location>
        <begin position="1653"/>
        <end position="1677"/>
    </location>
</feature>